<reference evidence="3" key="2">
    <citation type="journal article" date="2017" name="J. Anim. Genet.">
        <title>Multiple reference genome sequences of hot pepper reveal the massive evolution of plant disease resistance genes by retroduplication.</title>
        <authorList>
            <person name="Kim S."/>
            <person name="Park J."/>
            <person name="Yeom S.-I."/>
            <person name="Kim Y.-M."/>
            <person name="Seo E."/>
            <person name="Kim K.-T."/>
            <person name="Kim M.-S."/>
            <person name="Lee J.M."/>
            <person name="Cheong K."/>
            <person name="Shin H.-S."/>
            <person name="Kim S.-B."/>
            <person name="Han K."/>
            <person name="Lee J."/>
            <person name="Park M."/>
            <person name="Lee H.-A."/>
            <person name="Lee H.-Y."/>
            <person name="Lee Y."/>
            <person name="Oh S."/>
            <person name="Lee J.H."/>
            <person name="Choi E."/>
            <person name="Choi E."/>
            <person name="Lee S.E."/>
            <person name="Jeon J."/>
            <person name="Kim H."/>
            <person name="Choi G."/>
            <person name="Song H."/>
            <person name="Lee J."/>
            <person name="Lee S.-C."/>
            <person name="Kwon J.-K."/>
            <person name="Lee H.-Y."/>
            <person name="Koo N."/>
            <person name="Hong Y."/>
            <person name="Kim R.W."/>
            <person name="Kang W.-H."/>
            <person name="Huh J.H."/>
            <person name="Kang B.-C."/>
            <person name="Yang T.-J."/>
            <person name="Lee Y.-H."/>
            <person name="Bennetzen J.L."/>
            <person name="Choi D."/>
        </authorList>
    </citation>
    <scope>NUCLEOTIDE SEQUENCE [LARGE SCALE GENOMIC DNA]</scope>
    <source>
        <strain evidence="3">cv. PBC81</strain>
    </source>
</reference>
<evidence type="ECO:0000313" key="2">
    <source>
        <dbReference type="EMBL" id="PHT27827.1"/>
    </source>
</evidence>
<protein>
    <submittedName>
        <fullName evidence="2">Uncharacterized protein</fullName>
    </submittedName>
</protein>
<name>A0A2G2V4F3_CAPBA</name>
<proteinExistence type="predicted"/>
<keyword evidence="1" id="KW-0472">Membrane</keyword>
<dbReference type="Proteomes" id="UP000224567">
    <property type="component" value="Unassembled WGS sequence"/>
</dbReference>
<keyword evidence="1" id="KW-1133">Transmembrane helix</keyword>
<accession>A0A2G2V4F3</accession>
<comment type="caution">
    <text evidence="2">The sequence shown here is derived from an EMBL/GenBank/DDBJ whole genome shotgun (WGS) entry which is preliminary data.</text>
</comment>
<gene>
    <name evidence="2" type="ORF">CQW23_32572</name>
</gene>
<reference evidence="2 3" key="1">
    <citation type="journal article" date="2017" name="Genome Biol.">
        <title>New reference genome sequences of hot pepper reveal the massive evolution of plant disease-resistance genes by retroduplication.</title>
        <authorList>
            <person name="Kim S."/>
            <person name="Park J."/>
            <person name="Yeom S.I."/>
            <person name="Kim Y.M."/>
            <person name="Seo E."/>
            <person name="Kim K.T."/>
            <person name="Kim M.S."/>
            <person name="Lee J.M."/>
            <person name="Cheong K."/>
            <person name="Shin H.S."/>
            <person name="Kim S.B."/>
            <person name="Han K."/>
            <person name="Lee J."/>
            <person name="Park M."/>
            <person name="Lee H.A."/>
            <person name="Lee H.Y."/>
            <person name="Lee Y."/>
            <person name="Oh S."/>
            <person name="Lee J.H."/>
            <person name="Choi E."/>
            <person name="Choi E."/>
            <person name="Lee S.E."/>
            <person name="Jeon J."/>
            <person name="Kim H."/>
            <person name="Choi G."/>
            <person name="Song H."/>
            <person name="Lee J."/>
            <person name="Lee S.C."/>
            <person name="Kwon J.K."/>
            <person name="Lee H.Y."/>
            <person name="Koo N."/>
            <person name="Hong Y."/>
            <person name="Kim R.W."/>
            <person name="Kang W.H."/>
            <person name="Huh J.H."/>
            <person name="Kang B.C."/>
            <person name="Yang T.J."/>
            <person name="Lee Y.H."/>
            <person name="Bennetzen J.L."/>
            <person name="Choi D."/>
        </authorList>
    </citation>
    <scope>NUCLEOTIDE SEQUENCE [LARGE SCALE GENOMIC DNA]</scope>
    <source>
        <strain evidence="3">cv. PBC81</strain>
        <tissue evidence="2">Leaf</tissue>
    </source>
</reference>
<dbReference type="InterPro" id="IPR044833">
    <property type="entry name" value="WDL5/6"/>
</dbReference>
<dbReference type="STRING" id="33114.A0A2G2V4F3"/>
<evidence type="ECO:0000256" key="1">
    <source>
        <dbReference type="SAM" id="Phobius"/>
    </source>
</evidence>
<organism evidence="2 3">
    <name type="scientific">Capsicum baccatum</name>
    <name type="common">Peruvian pepper</name>
    <dbReference type="NCBI Taxonomy" id="33114"/>
    <lineage>
        <taxon>Eukaryota</taxon>
        <taxon>Viridiplantae</taxon>
        <taxon>Streptophyta</taxon>
        <taxon>Embryophyta</taxon>
        <taxon>Tracheophyta</taxon>
        <taxon>Spermatophyta</taxon>
        <taxon>Magnoliopsida</taxon>
        <taxon>eudicotyledons</taxon>
        <taxon>Gunneridae</taxon>
        <taxon>Pentapetalae</taxon>
        <taxon>asterids</taxon>
        <taxon>lamiids</taxon>
        <taxon>Solanales</taxon>
        <taxon>Solanaceae</taxon>
        <taxon>Solanoideae</taxon>
        <taxon>Capsiceae</taxon>
        <taxon>Capsicum</taxon>
    </lineage>
</organism>
<dbReference type="AlphaFoldDB" id="A0A2G2V4F3"/>
<keyword evidence="1" id="KW-0812">Transmembrane</keyword>
<keyword evidence="3" id="KW-1185">Reference proteome</keyword>
<dbReference type="PANTHER" id="PTHR31358:SF44">
    <property type="entry name" value="ASPARTATE CARBAMOYLTRANSFERASE, CHLOROPLASTIC"/>
    <property type="match status" value="1"/>
</dbReference>
<dbReference type="GO" id="GO:0008017">
    <property type="term" value="F:microtubule binding"/>
    <property type="evidence" value="ECO:0007669"/>
    <property type="project" value="InterPro"/>
</dbReference>
<dbReference type="PANTHER" id="PTHR31358">
    <property type="entry name" value="PROTEIN WVD2-LIKE 4"/>
    <property type="match status" value="1"/>
</dbReference>
<feature type="transmembrane region" description="Helical" evidence="1">
    <location>
        <begin position="97"/>
        <end position="119"/>
    </location>
</feature>
<evidence type="ECO:0000313" key="3">
    <source>
        <dbReference type="Proteomes" id="UP000224567"/>
    </source>
</evidence>
<sequence length="191" mass="20181">MPCRALLSALEGFRSKDKNSSVSSSGGYGSSVKCSSSADAGYLGNSTVPFIGDGRTWNNIEGINSDKSIDSGRPSLALCSSSCLSVDQEPEPKLGNVSTVLVVIFYIVYSSLFLCGKLYHSMNEIVKIKNSSEPASPAVANSEKIGIAVTLGNLISPLVSETTTTQDAVLYGDGFSSENRELLCPLKYLCD</sequence>
<dbReference type="EMBL" id="MLFT02000307">
    <property type="protein sequence ID" value="PHT27827.1"/>
    <property type="molecule type" value="Genomic_DNA"/>
</dbReference>